<dbReference type="AlphaFoldDB" id="A0A8K9UXA3"/>
<organism evidence="1 2">
    <name type="scientific">Oncorhynchus mykiss</name>
    <name type="common">Rainbow trout</name>
    <name type="synonym">Salmo gairdneri</name>
    <dbReference type="NCBI Taxonomy" id="8022"/>
    <lineage>
        <taxon>Eukaryota</taxon>
        <taxon>Metazoa</taxon>
        <taxon>Chordata</taxon>
        <taxon>Craniata</taxon>
        <taxon>Vertebrata</taxon>
        <taxon>Euteleostomi</taxon>
        <taxon>Actinopterygii</taxon>
        <taxon>Neopterygii</taxon>
        <taxon>Teleostei</taxon>
        <taxon>Protacanthopterygii</taxon>
        <taxon>Salmoniformes</taxon>
        <taxon>Salmonidae</taxon>
        <taxon>Salmoninae</taxon>
        <taxon>Oncorhynchus</taxon>
    </lineage>
</organism>
<dbReference type="InterPro" id="IPR023352">
    <property type="entry name" value="MAPEG-like_dom_sf"/>
</dbReference>
<dbReference type="Proteomes" id="UP000694395">
    <property type="component" value="Chromosome 25"/>
</dbReference>
<accession>A0A8K9UXA3</accession>
<reference evidence="1" key="1">
    <citation type="submission" date="2020-07" db="EMBL/GenBank/DDBJ databases">
        <title>A long reads based de novo assembly of the rainbow trout Arlee double haploid line genome.</title>
        <authorList>
            <person name="Gao G."/>
            <person name="Palti Y."/>
        </authorList>
    </citation>
    <scope>NUCLEOTIDE SEQUENCE [LARGE SCALE GENOMIC DNA]</scope>
</reference>
<protein>
    <submittedName>
        <fullName evidence="1">Uncharacterized protein</fullName>
    </submittedName>
</protein>
<keyword evidence="2" id="KW-1185">Reference proteome</keyword>
<proteinExistence type="predicted"/>
<dbReference type="GeneTree" id="ENSGT00990000214332"/>
<dbReference type="Ensembl" id="ENSOMYT00000136381.1">
    <property type="protein sequence ID" value="ENSOMYP00000117832.1"/>
    <property type="gene ID" value="ENSOMYG00000069423.1"/>
</dbReference>
<sequence>MENRELVSSILSNKVGADRKKYDYPTMYSDKEQVFNCIQRIIAALVYPVTSRFSCAWGYYTGDETFFCNEIVTVPCLVSVFIAVEML</sequence>
<dbReference type="SUPFAM" id="SSF161084">
    <property type="entry name" value="MAPEG domain-like"/>
    <property type="match status" value="1"/>
</dbReference>
<name>A0A8K9UXA3_ONCMY</name>
<evidence type="ECO:0000313" key="2">
    <source>
        <dbReference type="Proteomes" id="UP000694395"/>
    </source>
</evidence>
<reference evidence="1" key="3">
    <citation type="submission" date="2025-09" db="UniProtKB">
        <authorList>
            <consortium name="Ensembl"/>
        </authorList>
    </citation>
    <scope>IDENTIFICATION</scope>
</reference>
<reference evidence="1" key="2">
    <citation type="submission" date="2025-08" db="UniProtKB">
        <authorList>
            <consortium name="Ensembl"/>
        </authorList>
    </citation>
    <scope>IDENTIFICATION</scope>
</reference>
<evidence type="ECO:0000313" key="1">
    <source>
        <dbReference type="Ensembl" id="ENSOMYP00000117832.1"/>
    </source>
</evidence>